<evidence type="ECO:0000313" key="1">
    <source>
        <dbReference type="EMBL" id="OWK45282.1"/>
    </source>
</evidence>
<dbReference type="OrthoDB" id="135105at2"/>
<protein>
    <submittedName>
        <fullName evidence="1">Cellular communication/signal transduction protein</fullName>
    </submittedName>
</protein>
<accession>A0A225DVA4</accession>
<reference evidence="2" key="1">
    <citation type="submission" date="2017-06" db="EMBL/GenBank/DDBJ databases">
        <title>Genome analysis of Fimbriiglobus ruber SP5, the first member of the order Planctomycetales with confirmed chitinolytic capability.</title>
        <authorList>
            <person name="Ravin N.V."/>
            <person name="Rakitin A.L."/>
            <person name="Ivanova A.A."/>
            <person name="Beletsky A.V."/>
            <person name="Kulichevskaya I.S."/>
            <person name="Mardanov A.V."/>
            <person name="Dedysh S.N."/>
        </authorList>
    </citation>
    <scope>NUCLEOTIDE SEQUENCE [LARGE SCALE GENOMIC DNA]</scope>
    <source>
        <strain evidence="2">SP5</strain>
    </source>
</reference>
<comment type="caution">
    <text evidence="1">The sequence shown here is derived from an EMBL/GenBank/DDBJ whole genome shotgun (WGS) entry which is preliminary data.</text>
</comment>
<organism evidence="1 2">
    <name type="scientific">Fimbriiglobus ruber</name>
    <dbReference type="NCBI Taxonomy" id="1908690"/>
    <lineage>
        <taxon>Bacteria</taxon>
        <taxon>Pseudomonadati</taxon>
        <taxon>Planctomycetota</taxon>
        <taxon>Planctomycetia</taxon>
        <taxon>Gemmatales</taxon>
        <taxon>Gemmataceae</taxon>
        <taxon>Fimbriiglobus</taxon>
    </lineage>
</organism>
<evidence type="ECO:0000313" key="2">
    <source>
        <dbReference type="Proteomes" id="UP000214646"/>
    </source>
</evidence>
<sequence length="82" mass="8780">MADSSHKLFLSAVSDELGDDRRALKAELVGPRFEVKEQTDFIDLGGDTLAKLDKYIANCNGVVHLLGDATGSYPDPVNVSDG</sequence>
<dbReference type="EMBL" id="NIDE01000002">
    <property type="protein sequence ID" value="OWK45282.1"/>
    <property type="molecule type" value="Genomic_DNA"/>
</dbReference>
<name>A0A225DVA4_9BACT</name>
<keyword evidence="2" id="KW-1185">Reference proteome</keyword>
<gene>
    <name evidence="1" type="ORF">FRUB_01613</name>
</gene>
<dbReference type="AlphaFoldDB" id="A0A225DVA4"/>
<dbReference type="RefSeq" id="WP_143392930.1">
    <property type="nucleotide sequence ID" value="NZ_NIDE01000002.1"/>
</dbReference>
<proteinExistence type="predicted"/>
<dbReference type="Proteomes" id="UP000214646">
    <property type="component" value="Unassembled WGS sequence"/>
</dbReference>